<dbReference type="Proteomes" id="UP000001822">
    <property type="component" value="Chromosome"/>
</dbReference>
<name>A0A6N4STR1_CYTH3</name>
<evidence type="ECO:0000313" key="3">
    <source>
        <dbReference type="Proteomes" id="UP000001822"/>
    </source>
</evidence>
<dbReference type="KEGG" id="chu:CHU_2495"/>
<dbReference type="RefSeq" id="WP_011585863.1">
    <property type="nucleotide sequence ID" value="NC_008255.1"/>
</dbReference>
<sequence length="176" mass="21316">MNKKKNILLRGRFTPFDIYLLQTCFILIVILILLYQILSSDASLLDIGNIESILCLFTFTALFAFMYWVLSERYFYYEFSQDRLTVRNVLKKHQHNFFYTDIIKIIFIGKIEYPFIYKNTIHIIFRENNIKKSCDYQSIQLETKDWIDFFKIARSLNIVWEDSDQQNLTYIENHLE</sequence>
<protein>
    <submittedName>
        <fullName evidence="2">Uncharacterized protein</fullName>
    </submittedName>
</protein>
<keyword evidence="1" id="KW-1133">Transmembrane helix</keyword>
<organism evidence="2 3">
    <name type="scientific">Cytophaga hutchinsonii (strain ATCC 33406 / DSM 1761 / CIP 103989 / NBRC 15051 / NCIMB 9469 / D465)</name>
    <dbReference type="NCBI Taxonomy" id="269798"/>
    <lineage>
        <taxon>Bacteria</taxon>
        <taxon>Pseudomonadati</taxon>
        <taxon>Bacteroidota</taxon>
        <taxon>Cytophagia</taxon>
        <taxon>Cytophagales</taxon>
        <taxon>Cytophagaceae</taxon>
        <taxon>Cytophaga</taxon>
    </lineage>
</organism>
<feature type="transmembrane region" description="Helical" evidence="1">
    <location>
        <begin position="20"/>
        <end position="38"/>
    </location>
</feature>
<reference evidence="2 3" key="1">
    <citation type="journal article" date="2007" name="Appl. Environ. Microbiol.">
        <title>Genome sequence of the cellulolytic gliding bacterium Cytophaga hutchinsonii.</title>
        <authorList>
            <person name="Xie G."/>
            <person name="Bruce D.C."/>
            <person name="Challacombe J.F."/>
            <person name="Chertkov O."/>
            <person name="Detter J.C."/>
            <person name="Gilna P."/>
            <person name="Han C.S."/>
            <person name="Lucas S."/>
            <person name="Misra M."/>
            <person name="Myers G.L."/>
            <person name="Richardson P."/>
            <person name="Tapia R."/>
            <person name="Thayer N."/>
            <person name="Thompson L.S."/>
            <person name="Brettin T.S."/>
            <person name="Henrissat B."/>
            <person name="Wilson D.B."/>
            <person name="McBride M.J."/>
        </authorList>
    </citation>
    <scope>NUCLEOTIDE SEQUENCE [LARGE SCALE GENOMIC DNA]</scope>
    <source>
        <strain evidence="3">ATCC 33406 / DSM 1761 / CIP 103989 / NBRC 15051 / NCIMB 9469 / D465</strain>
    </source>
</reference>
<keyword evidence="1" id="KW-0812">Transmembrane</keyword>
<keyword evidence="3" id="KW-1185">Reference proteome</keyword>
<dbReference type="EMBL" id="CP000383">
    <property type="protein sequence ID" value="ABG59749.1"/>
    <property type="molecule type" value="Genomic_DNA"/>
</dbReference>
<gene>
    <name evidence="2" type="ordered locus">CHU_2495</name>
</gene>
<keyword evidence="1" id="KW-0472">Membrane</keyword>
<evidence type="ECO:0000256" key="1">
    <source>
        <dbReference type="SAM" id="Phobius"/>
    </source>
</evidence>
<proteinExistence type="predicted"/>
<feature type="transmembrane region" description="Helical" evidence="1">
    <location>
        <begin position="50"/>
        <end position="70"/>
    </location>
</feature>
<dbReference type="AlphaFoldDB" id="A0A6N4STR1"/>
<accession>A0A6N4STR1</accession>
<evidence type="ECO:0000313" key="2">
    <source>
        <dbReference type="EMBL" id="ABG59749.1"/>
    </source>
</evidence>